<sequence length="272" mass="30485">MSHYATLFELHIEHGFFPADEPLPFYSKLAYASQPVAAQYGLLIKPRPNGVSILADTHSAALALADDGIRLQLLFFMQDAQFSCYTAHAPGSGGYNFYCSLFAPLSQAVRLSAHDGIAAHVERQSRRPDWVVDVRLAPPFIAAFIAQAALAPGAQTARWPQAPCIVPLMAACRRWKYLLTAPYVTPQCHIRDETGTEIFDYQGTEILLNGQLAQVFISQQPLWIQKKSPYRFQLHQNGKVLRQTLPLAMPLHLCRMKINHQYEILAEIIVND</sequence>
<gene>
    <name evidence="1" type="ORF">O1Q98_14985</name>
</gene>
<dbReference type="Proteomes" id="UP001219630">
    <property type="component" value="Chromosome"/>
</dbReference>
<dbReference type="EMBL" id="CP114280">
    <property type="protein sequence ID" value="WFN54942.1"/>
    <property type="molecule type" value="Genomic_DNA"/>
</dbReference>
<keyword evidence="2" id="KW-1185">Reference proteome</keyword>
<organism evidence="1 2">
    <name type="scientific">Dickeya lacustris</name>
    <dbReference type="NCBI Taxonomy" id="2259638"/>
    <lineage>
        <taxon>Bacteria</taxon>
        <taxon>Pseudomonadati</taxon>
        <taxon>Pseudomonadota</taxon>
        <taxon>Gammaproteobacteria</taxon>
        <taxon>Enterobacterales</taxon>
        <taxon>Pectobacteriaceae</taxon>
        <taxon>Dickeya</taxon>
    </lineage>
</organism>
<protein>
    <submittedName>
        <fullName evidence="1">Uncharacterized protein</fullName>
    </submittedName>
</protein>
<accession>A0ABY8G4S7</accession>
<proteinExistence type="predicted"/>
<dbReference type="RefSeq" id="WP_125260593.1">
    <property type="nucleotide sequence ID" value="NZ_CP114280.1"/>
</dbReference>
<evidence type="ECO:0000313" key="1">
    <source>
        <dbReference type="EMBL" id="WFN54942.1"/>
    </source>
</evidence>
<name>A0ABY8G4S7_9GAMM</name>
<evidence type="ECO:0000313" key="2">
    <source>
        <dbReference type="Proteomes" id="UP001219630"/>
    </source>
</evidence>
<reference evidence="1 2" key="1">
    <citation type="submission" date="2022-12" db="EMBL/GenBank/DDBJ databases">
        <title>Complete genome sequencing of Dickeya lacustris type strain LMG30899.</title>
        <authorList>
            <person name="Dobhal S."/>
            <person name="Arizala D."/>
            <person name="Arif M."/>
        </authorList>
    </citation>
    <scope>NUCLEOTIDE SEQUENCE [LARGE SCALE GENOMIC DNA]</scope>
    <source>
        <strain evidence="1 2">LMG30899</strain>
    </source>
</reference>